<keyword evidence="3" id="KW-1003">Cell membrane</keyword>
<name>A0A2U3D812_SULT2</name>
<gene>
    <name evidence="9" type="ORF">BM613_08785</name>
</gene>
<keyword evidence="4 7" id="KW-0812">Transmembrane</keyword>
<evidence type="ECO:0000313" key="10">
    <source>
        <dbReference type="Proteomes" id="UP000245380"/>
    </source>
</evidence>
<protein>
    <recommendedName>
        <fullName evidence="8">EamA domain-containing protein</fullName>
    </recommendedName>
</protein>
<keyword evidence="5 7" id="KW-1133">Transmembrane helix</keyword>
<dbReference type="AlphaFoldDB" id="A0A2U3D812"/>
<evidence type="ECO:0000256" key="6">
    <source>
        <dbReference type="ARBA" id="ARBA00023136"/>
    </source>
</evidence>
<dbReference type="Proteomes" id="UP000245380">
    <property type="component" value="Unassembled WGS sequence"/>
</dbReference>
<evidence type="ECO:0000256" key="4">
    <source>
        <dbReference type="ARBA" id="ARBA00022692"/>
    </source>
</evidence>
<reference evidence="9 10" key="1">
    <citation type="submission" date="2016-11" db="EMBL/GenBank/DDBJ databases">
        <title>Comparative genomics of Acidibacillus ferroxidans species.</title>
        <authorList>
            <person name="Oliveira G."/>
            <person name="Nunes G."/>
            <person name="Oliveira R."/>
            <person name="Araujo F."/>
            <person name="Salim A."/>
            <person name="Scholte L."/>
            <person name="Morais D."/>
            <person name="Nancucheo I."/>
            <person name="Johnson D.B."/>
            <person name="Grail B."/>
            <person name="Bittencourt J."/>
            <person name="Valadares R."/>
        </authorList>
    </citation>
    <scope>NUCLEOTIDE SEQUENCE [LARGE SCALE GENOMIC DNA]</scope>
    <source>
        <strain evidence="9 10">Y002</strain>
    </source>
</reference>
<dbReference type="Pfam" id="PF00892">
    <property type="entry name" value="EamA"/>
    <property type="match status" value="2"/>
</dbReference>
<dbReference type="GO" id="GO:0005886">
    <property type="term" value="C:plasma membrane"/>
    <property type="evidence" value="ECO:0007669"/>
    <property type="project" value="UniProtKB-SubCell"/>
</dbReference>
<dbReference type="PANTHER" id="PTHR32322:SF18">
    <property type="entry name" value="S-ADENOSYLMETHIONINE_S-ADENOSYLHOMOCYSTEINE TRANSPORTER"/>
    <property type="match status" value="1"/>
</dbReference>
<feature type="domain" description="EamA" evidence="8">
    <location>
        <begin position="152"/>
        <end position="285"/>
    </location>
</feature>
<feature type="transmembrane region" description="Helical" evidence="7">
    <location>
        <begin position="174"/>
        <end position="200"/>
    </location>
</feature>
<keyword evidence="6 7" id="KW-0472">Membrane</keyword>
<dbReference type="InterPro" id="IPR037185">
    <property type="entry name" value="EmrE-like"/>
</dbReference>
<feature type="transmembrane region" description="Helical" evidence="7">
    <location>
        <begin position="37"/>
        <end position="55"/>
    </location>
</feature>
<feature type="transmembrane region" description="Helical" evidence="7">
    <location>
        <begin position="149"/>
        <end position="167"/>
    </location>
</feature>
<dbReference type="RefSeq" id="WP_109430817.1">
    <property type="nucleotide sequence ID" value="NZ_MPDK01000013.1"/>
</dbReference>
<evidence type="ECO:0000256" key="7">
    <source>
        <dbReference type="SAM" id="Phobius"/>
    </source>
</evidence>
<accession>A0A2U3D812</accession>
<evidence type="ECO:0000256" key="1">
    <source>
        <dbReference type="ARBA" id="ARBA00004651"/>
    </source>
</evidence>
<feature type="transmembrane region" description="Helical" evidence="7">
    <location>
        <begin position="97"/>
        <end position="115"/>
    </location>
</feature>
<evidence type="ECO:0000256" key="3">
    <source>
        <dbReference type="ARBA" id="ARBA00022475"/>
    </source>
</evidence>
<evidence type="ECO:0000256" key="5">
    <source>
        <dbReference type="ARBA" id="ARBA00022989"/>
    </source>
</evidence>
<evidence type="ECO:0000256" key="2">
    <source>
        <dbReference type="ARBA" id="ARBA00007362"/>
    </source>
</evidence>
<dbReference type="InterPro" id="IPR000620">
    <property type="entry name" value="EamA_dom"/>
</dbReference>
<feature type="transmembrane region" description="Helical" evidence="7">
    <location>
        <begin position="212"/>
        <end position="235"/>
    </location>
</feature>
<comment type="similarity">
    <text evidence="2">Belongs to the EamA transporter family.</text>
</comment>
<comment type="caution">
    <text evidence="9">The sequence shown here is derived from an EMBL/GenBank/DDBJ whole genome shotgun (WGS) entry which is preliminary data.</text>
</comment>
<feature type="transmembrane region" description="Helical" evidence="7">
    <location>
        <begin position="270"/>
        <end position="286"/>
    </location>
</feature>
<feature type="transmembrane region" description="Helical" evidence="7">
    <location>
        <begin position="127"/>
        <end position="143"/>
    </location>
</feature>
<dbReference type="EMBL" id="MPDK01000013">
    <property type="protein sequence ID" value="PWI57410.1"/>
    <property type="molecule type" value="Genomic_DNA"/>
</dbReference>
<dbReference type="OrthoDB" id="2371736at2"/>
<dbReference type="SUPFAM" id="SSF103481">
    <property type="entry name" value="Multidrug resistance efflux transporter EmrE"/>
    <property type="match status" value="2"/>
</dbReference>
<evidence type="ECO:0000259" key="8">
    <source>
        <dbReference type="Pfam" id="PF00892"/>
    </source>
</evidence>
<organism evidence="9 10">
    <name type="scientific">Sulfoacidibacillus thermotolerans</name>
    <name type="common">Acidibacillus sulfuroxidans</name>
    <dbReference type="NCBI Taxonomy" id="1765684"/>
    <lineage>
        <taxon>Bacteria</taxon>
        <taxon>Bacillati</taxon>
        <taxon>Bacillota</taxon>
        <taxon>Bacilli</taxon>
        <taxon>Bacillales</taxon>
        <taxon>Alicyclobacillaceae</taxon>
        <taxon>Sulfoacidibacillus</taxon>
    </lineage>
</organism>
<feature type="domain" description="EamA" evidence="8">
    <location>
        <begin position="8"/>
        <end position="139"/>
    </location>
</feature>
<comment type="subcellular location">
    <subcellularLocation>
        <location evidence="1">Cell membrane</location>
        <topology evidence="1">Multi-pass membrane protein</topology>
    </subcellularLocation>
</comment>
<dbReference type="InterPro" id="IPR050638">
    <property type="entry name" value="AA-Vitamin_Transporters"/>
</dbReference>
<evidence type="ECO:0000313" key="9">
    <source>
        <dbReference type="EMBL" id="PWI57410.1"/>
    </source>
</evidence>
<sequence length="300" mass="32070">MRNKPLGGLLGVVLANFIWAGSFPATAIALVQVPPSFLTLVRLGAGALLLAPALLRERKSENFTVQTLFIALVLGCVGFSLPVYFETKGLGLSTPAIASVMMALEPIFTALVAAILLRETLTLRRKAALLIAFIGAWAIAGFPRPGNLGYLNGDLLLVFAVFCYALYNAYSKQLIVRVSAMSATSMTLLGGFLGAIPMWLAKGAPLPHGLALPVLLAVIYLAILATAGAYFLWLFALTMFSAAKVSLFLYIQPILGVVLSFLIVRTRPESTFFIGASFILLALYISERKTQPTLPTGPFA</sequence>
<feature type="transmembrane region" description="Helical" evidence="7">
    <location>
        <begin position="67"/>
        <end position="85"/>
    </location>
</feature>
<proteinExistence type="inferred from homology"/>
<keyword evidence="10" id="KW-1185">Reference proteome</keyword>
<dbReference type="PANTHER" id="PTHR32322">
    <property type="entry name" value="INNER MEMBRANE TRANSPORTER"/>
    <property type="match status" value="1"/>
</dbReference>
<feature type="transmembrane region" description="Helical" evidence="7">
    <location>
        <begin position="247"/>
        <end position="264"/>
    </location>
</feature>